<dbReference type="InterPro" id="IPR036397">
    <property type="entry name" value="RNaseH_sf"/>
</dbReference>
<dbReference type="Gene3D" id="3.30.420.10">
    <property type="entry name" value="Ribonuclease H-like superfamily/Ribonuclease H"/>
    <property type="match status" value="1"/>
</dbReference>
<feature type="compositionally biased region" description="Basic and acidic residues" evidence="1">
    <location>
        <begin position="2342"/>
        <end position="2354"/>
    </location>
</feature>
<feature type="domain" description="Integrase catalytic" evidence="4">
    <location>
        <begin position="1977"/>
        <end position="2155"/>
    </location>
</feature>
<feature type="compositionally biased region" description="Polar residues" evidence="1">
    <location>
        <begin position="1663"/>
        <end position="1677"/>
    </location>
</feature>
<comment type="caution">
    <text evidence="5">The sequence shown here is derived from an EMBL/GenBank/DDBJ whole genome shotgun (WGS) entry which is preliminary data.</text>
</comment>
<dbReference type="PANTHER" id="PTHR48125:SF10">
    <property type="entry name" value="OS12G0136300 PROTEIN"/>
    <property type="match status" value="1"/>
</dbReference>
<dbReference type="PANTHER" id="PTHR48125">
    <property type="entry name" value="LP07818P1"/>
    <property type="match status" value="1"/>
</dbReference>
<feature type="compositionally biased region" description="Acidic residues" evidence="1">
    <location>
        <begin position="314"/>
        <end position="330"/>
    </location>
</feature>
<feature type="compositionally biased region" description="Basic and acidic residues" evidence="1">
    <location>
        <begin position="1485"/>
        <end position="1504"/>
    </location>
</feature>
<dbReference type="OrthoDB" id="5423336at2759"/>
<dbReference type="InterPro" id="IPR001584">
    <property type="entry name" value="Integrase_cat-core"/>
</dbReference>
<feature type="compositionally biased region" description="Low complexity" evidence="1">
    <location>
        <begin position="1315"/>
        <end position="1328"/>
    </location>
</feature>
<keyword evidence="2" id="KW-0472">Membrane</keyword>
<feature type="compositionally biased region" description="Acidic residues" evidence="1">
    <location>
        <begin position="1548"/>
        <end position="1566"/>
    </location>
</feature>
<dbReference type="PROSITE" id="PS50994">
    <property type="entry name" value="INTEGRASE"/>
    <property type="match status" value="1"/>
</dbReference>
<feature type="region of interest" description="Disordered" evidence="1">
    <location>
        <begin position="1366"/>
        <end position="1465"/>
    </location>
</feature>
<feature type="region of interest" description="Disordered" evidence="1">
    <location>
        <begin position="309"/>
        <end position="344"/>
    </location>
</feature>
<feature type="region of interest" description="Disordered" evidence="1">
    <location>
        <begin position="652"/>
        <end position="671"/>
    </location>
</feature>
<evidence type="ECO:0000256" key="3">
    <source>
        <dbReference type="SAM" id="SignalP"/>
    </source>
</evidence>
<feature type="region of interest" description="Disordered" evidence="1">
    <location>
        <begin position="2320"/>
        <end position="2395"/>
    </location>
</feature>
<evidence type="ECO:0000313" key="6">
    <source>
        <dbReference type="Proteomes" id="UP000604046"/>
    </source>
</evidence>
<feature type="compositionally biased region" description="Pro residues" evidence="1">
    <location>
        <begin position="1378"/>
        <end position="1397"/>
    </location>
</feature>
<dbReference type="InterPro" id="IPR013103">
    <property type="entry name" value="RVT_2"/>
</dbReference>
<keyword evidence="2" id="KW-0812">Transmembrane</keyword>
<keyword evidence="3" id="KW-0732">Signal</keyword>
<feature type="signal peptide" evidence="3">
    <location>
        <begin position="1"/>
        <end position="19"/>
    </location>
</feature>
<feature type="region of interest" description="Disordered" evidence="1">
    <location>
        <begin position="541"/>
        <end position="562"/>
    </location>
</feature>
<name>A0A812MEM8_9DINO</name>
<dbReference type="Pfam" id="PF07727">
    <property type="entry name" value="RVT_2"/>
    <property type="match status" value="1"/>
</dbReference>
<accession>A0A812MEM8</accession>
<evidence type="ECO:0000256" key="2">
    <source>
        <dbReference type="SAM" id="Phobius"/>
    </source>
</evidence>
<feature type="transmembrane region" description="Helical" evidence="2">
    <location>
        <begin position="79"/>
        <end position="100"/>
    </location>
</feature>
<dbReference type="EMBL" id="CAJNDS010001458">
    <property type="protein sequence ID" value="CAE7261008.1"/>
    <property type="molecule type" value="Genomic_DNA"/>
</dbReference>
<reference evidence="5" key="1">
    <citation type="submission" date="2021-02" db="EMBL/GenBank/DDBJ databases">
        <authorList>
            <person name="Dougan E. K."/>
            <person name="Rhodes N."/>
            <person name="Thang M."/>
            <person name="Chan C."/>
        </authorList>
    </citation>
    <scope>NUCLEOTIDE SEQUENCE</scope>
</reference>
<evidence type="ECO:0000313" key="5">
    <source>
        <dbReference type="EMBL" id="CAE7261008.1"/>
    </source>
</evidence>
<dbReference type="SUPFAM" id="SSF53098">
    <property type="entry name" value="Ribonuclease H-like"/>
    <property type="match status" value="1"/>
</dbReference>
<dbReference type="InterPro" id="IPR012337">
    <property type="entry name" value="RNaseH-like_sf"/>
</dbReference>
<organism evidence="5 6">
    <name type="scientific">Symbiodinium natans</name>
    <dbReference type="NCBI Taxonomy" id="878477"/>
    <lineage>
        <taxon>Eukaryota</taxon>
        <taxon>Sar</taxon>
        <taxon>Alveolata</taxon>
        <taxon>Dinophyceae</taxon>
        <taxon>Suessiales</taxon>
        <taxon>Symbiodiniaceae</taxon>
        <taxon>Symbiodinium</taxon>
    </lineage>
</organism>
<feature type="compositionally biased region" description="Basic residues" evidence="1">
    <location>
        <begin position="654"/>
        <end position="671"/>
    </location>
</feature>
<feature type="chain" id="PRO_5032771831" evidence="3">
    <location>
        <begin position="20"/>
        <end position="3002"/>
    </location>
</feature>
<gene>
    <name evidence="5" type="primary">RE2</name>
    <name evidence="5" type="ORF">SNAT2548_LOCUS13655</name>
</gene>
<feature type="compositionally biased region" description="Low complexity" evidence="1">
    <location>
        <begin position="1416"/>
        <end position="1430"/>
    </location>
</feature>
<feature type="transmembrane region" description="Helical" evidence="2">
    <location>
        <begin position="112"/>
        <end position="131"/>
    </location>
</feature>
<dbReference type="Proteomes" id="UP000604046">
    <property type="component" value="Unassembled WGS sequence"/>
</dbReference>
<feature type="transmembrane region" description="Helical" evidence="2">
    <location>
        <begin position="143"/>
        <end position="171"/>
    </location>
</feature>
<feature type="region of interest" description="Disordered" evidence="1">
    <location>
        <begin position="355"/>
        <end position="374"/>
    </location>
</feature>
<proteinExistence type="predicted"/>
<keyword evidence="6" id="KW-1185">Reference proteome</keyword>
<evidence type="ECO:0000256" key="1">
    <source>
        <dbReference type="SAM" id="MobiDB-lite"/>
    </source>
</evidence>
<dbReference type="GO" id="GO:0015074">
    <property type="term" value="P:DNA integration"/>
    <property type="evidence" value="ECO:0007669"/>
    <property type="project" value="InterPro"/>
</dbReference>
<evidence type="ECO:0000259" key="4">
    <source>
        <dbReference type="PROSITE" id="PS50994"/>
    </source>
</evidence>
<dbReference type="GO" id="GO:0003676">
    <property type="term" value="F:nucleic acid binding"/>
    <property type="evidence" value="ECO:0007669"/>
    <property type="project" value="InterPro"/>
</dbReference>
<feature type="compositionally biased region" description="Basic and acidic residues" evidence="1">
    <location>
        <begin position="1513"/>
        <end position="1524"/>
    </location>
</feature>
<feature type="compositionally biased region" description="Low complexity" evidence="1">
    <location>
        <begin position="1398"/>
        <end position="1407"/>
    </location>
</feature>
<feature type="region of interest" description="Disordered" evidence="1">
    <location>
        <begin position="1658"/>
        <end position="1677"/>
    </location>
</feature>
<protein>
    <submittedName>
        <fullName evidence="5">RE2 protein</fullName>
    </submittedName>
</protein>
<keyword evidence="2" id="KW-1133">Transmembrane helix</keyword>
<sequence length="3002" mass="333685">METLAFALISLVLECACLARLVRYVCTHCKDVGNVLRRCLSCPHRTVSMWITPRKPATAQELLIASEVLQLRVLWARRFLAVFCVLSFSNVLSMQQSIFLGRERWMSSAVTWGNISVFAAGTLTCWCPAAVSARTLAAWYGLYMLFALMYITPWFTAAEQAYTFSYIVLLFFRLPCSIMCNRISLALFFNLLFVLVMCYRSATEDLGNLGDINTVLWTSLTQVAVALLVATSCQSTLSQRVELNIQRKNAQTQLSAAQALLRLMCDAVVELVPILWPLGEPIDPLRNSDFYDLETLLRLKLYEDAIRAKAEPGAGDDGEDPDGPGEDDGEDPPRPAADATQSGATRDDAYFDFETLSSRGGRGKGRGDKSPRIFSMESAELAPASTKARTEMVHRVLEGLRDDAFDLARDMGVEALTAPGGLRRYIAKLREMVFPRAAEEARELFRVGQRPGTLSRQSGESMLSYVSRRRRWWKLLKTLDSSIELSEPMRVELLLELSGLSRQESLVIKACTKDSKGFESVAEILVEHYTGVHLKEGRALGGSMPSAKGTGRTPFYKGKGKGKSRGFPRRAYAAFDDEIAKEEDSHEPLDYIPEAYVAEEQWGDEDVEEEFEEYEVDDAEAVALNTLELFEDQTPEAGHAIQLSLAAHTAVGKAKGKGRKGRGKGKGKVVRSHLTLEQRRDKLKALKAKSKCLRCGGTGHWAGDPECKFPAGTGKSGGKAANVAVMACADLSRPSKAAASGYPMGPTPIPMEMEGGDRKFYLGQHRGKTYAEVASNAEYVTWAQLQTNPSRQLQDFLAWFSRYYTIQNGEVVTRAGEGLPEGHYVPRVKNKKGSKKPPNPPLERCAQGCNDFSHLGSTMSILRKTCRDCSNVSQEPRQITYTHDPATCPHDVVDRRGSSRSVSRTFCKQCGTFVDEVPAEFQKERRKAAEQALAATEEALSMIQYTTSEDATRELNSDEVESVLSIFTDDIMESMAMGIRMTPNVMHGRLKEAISRSRMLSNDEPSPGGSPDSWARVAHVGVIDPAILSREENILERWKRIARDLFSEHKKVALEDARYGSRAWLLRKELYFDDELYYLDMGLQQGRSEVNPDLLFLDPLDQGAMVERTAKWPSETVGNGIEWHPTNDDVNIRGAHPRITILTAGIKYYVGPDENWWQDKFKQPATWRPWLDPKFQTGRLFVYDLRNIGNPGEGRYGGCLGRHQEIIKQFLSNWNGTMHLYRALQDIDSTPPNENIVILFFCTSNRHRSVAAGTLLSCMLSNRKSQHALIHYDAHRAWEGMRCGGQCVRCGERFDQKTILDVGAMATNYLKGVELGSRSSDSSGLDRSTSVPPTRRALSLGPAGGGPHRPDGRTQAKAMAIMGPAGSWVTGSLRPREPVGPPPPGHTAPPLPPPTTPHPDVAAAIPAPATPPATPSTPAAPSTPKVTATKSPPAVVLKAGPGASEPGGTFVPPQPKSGPREATDDLSYWRDRCIRIEAIHGVKEESWQQQKERLEAESRVDKQTITELNTENKSFDSEESDRARSVSRSKTRGSGSRVPSEPPIKEEPGEEEAVNEDIQGGDDDGKEEFPSYFQNVDGMEGPTPQTPWAANLSFNDLKTLMNNLYIEADRVYPKNGWVGPVERSKPATEVLKHNLRYWTFPCQRRITQIRPLSAPALHVPRDQPQNQNQPKPRSSQCTQNLNHLNLIHHNKSLDKYFHPNNFNILKTSTTSSSSSGSSRHLCNTSTHTVKPGNHALLITSNPSAFQDNDFNTFDTGVNAEVGWTAEGIRRTLQGSSPSVIVVAIEYRDDCLNHSELMDEVVSHCECSGSEFLVIDVADTERWSYFSIPMYPELGHGDVSYMSNSKDLASAFEGWCNGGFPYVPPKGMHDVFDNEFANWLIEYVTDQTAIALVSTSYPAWEDAEMEPLDSVEDVEDRAQMDPGEEAIQEDLELDEAEVPKVLMNLLRAAKVDPQYLEGLRYHRCIECEETKPRRNAHTTSLPGAYVFNHTLGVDIFEILDASGTKYQVLNLVCLGTCFQLAEIVREGPGTPTSSKCLEAIQRRWITWAGHPSSMKCDRGLHNRGILAQYMGAHGVQVTHAPLETPEAIGRVERHGGVLKAMVRKTAAQVQAHGWQQMQQVLDEACLVKNSLLRQGGYSPAQWVLGRAPRELPSILSEDGHADLGAIQDSIDPESAFALQHQCRAEAKKAFVQLDTSKRVQKALLRSAKPIPGEYRVGDVVTFRRTKAGKTTWSPASRIIGFEGREKEAVWLLCENVPVLASAQNIRPASDAEALAFDILHGKQVFPDEILGGQQNFDDVREPGAEDAAPIEEDEQALIPQAPAQEDQGGPPLPSILEEEDEPTRERSRSPPERRVHAATSSTTSTSRRRPSVAEPEGERTPGGSRRPSTYDIQDDLPVQIRERLQNIRDSETARYVNDTDGALNATRAKPRAKFMAFMATRLTKDEMKDLPGTLNYFDCTPSIQKQIDESRKKEWLKYESFQAAIPVSGKILEDLLAEGHIALPSKWVDTVKNIHEQHTENFVPEFKSRLVSCGNFEADDGIRTDSPTSDLETHAMVCAFAACEGVPTQSSDIKNAYFQALPIDRIILMRQPRGGLPGVDPEAMLLVRVPVYGLRDSGRGFWKRVDKDAKDVGLKASRIFPAFYYHTTNGKVDLLLTTHVDDFLWASTETGDAIMDRLLERFEVGRCERDRLRFCGKQFDRAGSDVLLDVTDNTRRITYIDIAKSRKPSDPITQGEERQLQSVVGSLSWIARQGRPDILYKVSYLQSKIKGASVAILKEANKVLELALTGKDLKIRYKHGICEFMQLGVLTASDASFAAEPGMRSQQGRIHFLAPRKQLTDPSNCDFDVMLVSYSSTTIKRVCRATLQAETYALQNAQESGDRIRALLAELYDCGSSGSDWYDKSRAAVPHLMLTDCRSLSDNLNSEVPSKVQDKRLQIELNALRQALFDDDGSKLIDRYPDAADRITWTSTATMIADCLTKSMKPDLLIRVLRDCLYHIERQ</sequence>
<feature type="region of interest" description="Disordered" evidence="1">
    <location>
        <begin position="1485"/>
        <end position="1568"/>
    </location>
</feature>
<feature type="region of interest" description="Disordered" evidence="1">
    <location>
        <begin position="1315"/>
        <end position="1354"/>
    </location>
</feature>